<dbReference type="Proteomes" id="UP000487268">
    <property type="component" value="Unassembled WGS sequence"/>
</dbReference>
<dbReference type="InterPro" id="IPR052553">
    <property type="entry name" value="CbiG_hydrolase"/>
</dbReference>
<dbReference type="Gene3D" id="3.30.420.180">
    <property type="entry name" value="CobE/GbiG C-terminal domain"/>
    <property type="match status" value="1"/>
</dbReference>
<feature type="domain" description="CobE/GbiG C-terminal" evidence="2">
    <location>
        <begin position="26"/>
        <end position="142"/>
    </location>
</feature>
<accession>A0A7K0BYX0</accession>
<feature type="compositionally biased region" description="Acidic residues" evidence="1">
    <location>
        <begin position="1"/>
        <end position="10"/>
    </location>
</feature>
<dbReference type="EMBL" id="WEGH01000003">
    <property type="protein sequence ID" value="MQY06380.1"/>
    <property type="molecule type" value="Genomic_DNA"/>
</dbReference>
<dbReference type="SUPFAM" id="SSF159664">
    <property type="entry name" value="CobE/GbiG C-terminal domain-like"/>
    <property type="match status" value="1"/>
</dbReference>
<name>A0A7K0BYX0_9ACTN</name>
<sequence length="156" mass="15569">MTDVAPDADEAEGRSGGRPVHRPPALVVGVGAVRGVTAAEVGALIDAALAGHDPGSVRVVAAKAGEPGIVAAARERGWPVVSYPAEILAGVAVPNPSELVRGHAGTPSVAEASALHAARMYGRGGELIVPKIKSGRVTVAVARLVPHAVRVPGAAR</sequence>
<evidence type="ECO:0000313" key="4">
    <source>
        <dbReference type="Proteomes" id="UP000487268"/>
    </source>
</evidence>
<dbReference type="Pfam" id="PF01890">
    <property type="entry name" value="CbiG_C"/>
    <property type="match status" value="1"/>
</dbReference>
<comment type="caution">
    <text evidence="3">The sequence shown here is derived from an EMBL/GenBank/DDBJ whole genome shotgun (WGS) entry which is preliminary data.</text>
</comment>
<dbReference type="GO" id="GO:0043779">
    <property type="term" value="F:cobalt-precorrin-5A acetaldehyde-lyase activity"/>
    <property type="evidence" value="ECO:0007669"/>
    <property type="project" value="UniProtKB-EC"/>
</dbReference>
<keyword evidence="3" id="KW-0378">Hydrolase</keyword>
<dbReference type="EC" id="3.7.1.12" evidence="3"/>
<dbReference type="PANTHER" id="PTHR37477:SF1">
    <property type="entry name" value="COBALT-PRECORRIN-5A HYDROLASE"/>
    <property type="match status" value="1"/>
</dbReference>
<dbReference type="PANTHER" id="PTHR37477">
    <property type="entry name" value="COBALT-PRECORRIN-5A HYDROLASE"/>
    <property type="match status" value="1"/>
</dbReference>
<reference evidence="3 4" key="1">
    <citation type="submission" date="2019-10" db="EMBL/GenBank/DDBJ databases">
        <title>Actinomadura rubteroloni sp. nov. and Actinomadura macrotermitis sp. nov., isolated from the gut of fungus growing-termite Macrotermes natalensis.</title>
        <authorList>
            <person name="Benndorf R."/>
            <person name="Martin K."/>
            <person name="Kuefner M."/>
            <person name="De Beer W."/>
            <person name="Kaster A.-K."/>
            <person name="Vollmers J."/>
            <person name="Poulsen M."/>
            <person name="Beemelmanns C."/>
        </authorList>
    </citation>
    <scope>NUCLEOTIDE SEQUENCE [LARGE SCALE GENOMIC DNA]</scope>
    <source>
        <strain evidence="3 4">RB68</strain>
    </source>
</reference>
<gene>
    <name evidence="3" type="primary">cbiG</name>
    <name evidence="3" type="ORF">ACRB68_44680</name>
</gene>
<evidence type="ECO:0000313" key="3">
    <source>
        <dbReference type="EMBL" id="MQY06380.1"/>
    </source>
</evidence>
<evidence type="ECO:0000256" key="1">
    <source>
        <dbReference type="SAM" id="MobiDB-lite"/>
    </source>
</evidence>
<proteinExistence type="predicted"/>
<dbReference type="AlphaFoldDB" id="A0A7K0BYX0"/>
<evidence type="ECO:0000259" key="2">
    <source>
        <dbReference type="Pfam" id="PF01890"/>
    </source>
</evidence>
<protein>
    <submittedName>
        <fullName evidence="3">Cobalt-precorrin-5A hydrolase</fullName>
        <ecNumber evidence="3">3.7.1.12</ecNumber>
    </submittedName>
</protein>
<feature type="region of interest" description="Disordered" evidence="1">
    <location>
        <begin position="1"/>
        <end position="22"/>
    </location>
</feature>
<organism evidence="3 4">
    <name type="scientific">Actinomadura macrotermitis</name>
    <dbReference type="NCBI Taxonomy" id="2585200"/>
    <lineage>
        <taxon>Bacteria</taxon>
        <taxon>Bacillati</taxon>
        <taxon>Actinomycetota</taxon>
        <taxon>Actinomycetes</taxon>
        <taxon>Streptosporangiales</taxon>
        <taxon>Thermomonosporaceae</taxon>
        <taxon>Actinomadura</taxon>
    </lineage>
</organism>
<dbReference type="InterPro" id="IPR002750">
    <property type="entry name" value="CobE/GbiG_C"/>
</dbReference>
<dbReference type="GO" id="GO:0009236">
    <property type="term" value="P:cobalamin biosynthetic process"/>
    <property type="evidence" value="ECO:0007669"/>
    <property type="project" value="InterPro"/>
</dbReference>
<dbReference type="RefSeq" id="WP_153535596.1">
    <property type="nucleotide sequence ID" value="NZ_WEGH01000003.1"/>
</dbReference>
<keyword evidence="4" id="KW-1185">Reference proteome</keyword>
<dbReference type="OrthoDB" id="9804789at2"/>
<dbReference type="InterPro" id="IPR036518">
    <property type="entry name" value="CobE/GbiG_C_sf"/>
</dbReference>